<feature type="domain" description="OTU" evidence="3">
    <location>
        <begin position="1105"/>
        <end position="1240"/>
    </location>
</feature>
<name>A0ABN8RWE4_9CNID</name>
<dbReference type="PANTHER" id="PTHR12419">
    <property type="entry name" value="OTU DOMAIN CONTAINING PROTEIN"/>
    <property type="match status" value="1"/>
</dbReference>
<dbReference type="Pfam" id="PF08477">
    <property type="entry name" value="Roc"/>
    <property type="match status" value="1"/>
</dbReference>
<proteinExistence type="predicted"/>
<reference evidence="4 5" key="1">
    <citation type="submission" date="2022-05" db="EMBL/GenBank/DDBJ databases">
        <authorList>
            <consortium name="Genoscope - CEA"/>
            <person name="William W."/>
        </authorList>
    </citation>
    <scope>NUCLEOTIDE SEQUENCE [LARGE SCALE GENOMIC DNA]</scope>
</reference>
<dbReference type="Gene3D" id="3.40.50.2000">
    <property type="entry name" value="Glycogen Phosphorylase B"/>
    <property type="match status" value="1"/>
</dbReference>
<evidence type="ECO:0000256" key="2">
    <source>
        <dbReference type="SAM" id="Phobius"/>
    </source>
</evidence>
<feature type="region of interest" description="Disordered" evidence="1">
    <location>
        <begin position="1244"/>
        <end position="1305"/>
    </location>
</feature>
<dbReference type="SUPFAM" id="SSF54001">
    <property type="entry name" value="Cysteine proteinases"/>
    <property type="match status" value="2"/>
</dbReference>
<dbReference type="CDD" id="cd03801">
    <property type="entry name" value="GT4_PimA-like"/>
    <property type="match status" value="1"/>
</dbReference>
<evidence type="ECO:0000259" key="3">
    <source>
        <dbReference type="PROSITE" id="PS50802"/>
    </source>
</evidence>
<feature type="region of interest" description="Disordered" evidence="1">
    <location>
        <begin position="16"/>
        <end position="80"/>
    </location>
</feature>
<gene>
    <name evidence="4" type="ORF">PLOB_00025861</name>
</gene>
<dbReference type="CDD" id="cd22758">
    <property type="entry name" value="OTU_232R-like"/>
    <property type="match status" value="2"/>
</dbReference>
<dbReference type="Gene3D" id="1.10.10.10">
    <property type="entry name" value="Winged helix-like DNA-binding domain superfamily/Winged helix DNA-binding domain"/>
    <property type="match status" value="1"/>
</dbReference>
<dbReference type="InterPro" id="IPR050704">
    <property type="entry name" value="Peptidase_C85-like"/>
</dbReference>
<organism evidence="4 5">
    <name type="scientific">Porites lobata</name>
    <dbReference type="NCBI Taxonomy" id="104759"/>
    <lineage>
        <taxon>Eukaryota</taxon>
        <taxon>Metazoa</taxon>
        <taxon>Cnidaria</taxon>
        <taxon>Anthozoa</taxon>
        <taxon>Hexacorallia</taxon>
        <taxon>Scleractinia</taxon>
        <taxon>Fungiina</taxon>
        <taxon>Poritidae</taxon>
        <taxon>Porites</taxon>
    </lineage>
</organism>
<dbReference type="Pfam" id="PF20706">
    <property type="entry name" value="GT4-conflict"/>
    <property type="match status" value="1"/>
</dbReference>
<keyword evidence="2" id="KW-0472">Membrane</keyword>
<dbReference type="Proteomes" id="UP001159405">
    <property type="component" value="Unassembled WGS sequence"/>
</dbReference>
<sequence>MVEKMFDISVNRDWVQEEERGEEILENDDNKNRKQVGTDGAKEEVSLVNEVGDPNEDSGSELTLTGPDHELVVDTTSPPEEVKERAENLVEYIKGKGAKEESVISIELWDFAGQHLYYASHPVFLSSRALYILVCNLSKSLHDTAKPCVRQGSCNVDLENPNGETNLENLLSWLSTVHSVAQMRRETCDDEEEEVPHYLRPPVIIVGTHADKPFEDIATMKTEIQNAIAGKDYEGHVVRPIFSIDNTAKLLQSKIRNVFTAKDENIDDIQALQVKIMEVLRQEPYIGERIPVRWLSFENVINALLSKPVYYLSITKLRTHVKENCFVDDEEEFTTMVNFYHDLRIIIKHRSTVILSARWLIDLFGQLITIPDFTKMVPKVAKYWKEVKESGALPMELVDLVFSSFLLKGVARKDILDLMEQFGLIAKFSSSKAGEKYFVPSQLKASPDSLCSMAPSRLDPCALYVYFVSGSVPHGLFTRLVSRSVRWCSEAGPTQPPTLFQNGAWFVIGKQTFHDFVLICEKQFIKFFIKQRNQPQQISVDDTSEVAVQVRKFVEATLQVLSRDLYKGGLQYHIRVACPYCQRQKCSSHDQIACSHRDCLHLLELRRGGPLICKKKPAEEVLTVTGQEKWFSQIESKEACTPSSSPDTKQARPERLVLKVTLLANEWGSSKGGLSTINRTLAIHLAKDPHVEVTILVPEFECGEEHKRAAKSHNISIQEAGRLPAYSDPLDWLIVPPDDLDIQVVIGHGAKLGRQAQIIRKSHCCKWVQVVHTEPEELAMHKNYPSAIAKGEEKNRAEVDLCQIADLVVAVGPKLKEAIACKLRSSHRDIFQLIPGSFAELSDIEHGAEDGVNFRVLTFGRGDLEDFSLKGYDIAAQSIVELKDSSYSLVFVGASDGRQDDVAEILLQTGISKNQLIVRSFVKDKQRLRELFCEVDLAIMPSRTEGFGLTALEAMSAGLPILVSGNSGFGKALRGLPMGESFVIDSDDPKEWAKAIAAIRQKSRAQRLEEIQRLRRSYDERFSWEKQCQSLVDRMWKMVYGKKSNLPIEKREITSSCILFCLFHLPLTGEPTFLALQQILLEARTESSKTVLSQALKTTALEKGFAISDNQGEGNCMFFALSEQLDVIKGIQMPHDELRRTVVQHLRENPRLPDGTDLFHFVDGYPSWDAYLTSMTADGSWGDHVILHGAANCFQTCIHVISSLPHRHDVMICPEYDVTSCNRLVLGHVYELHYVSLIPQKGGLEKTKEGDVPQNDREKDAATGSIAGVEKTQEDDVPQNDLEKDEATGPMAGLEKTKEGNVAQNDCEKDAATGSIAGVEKTQADDVPQNDLEKDAATGPMAGEPIFVALQQILLEARIESSKTKLSQTLKRTAWERGFAISDNQGEGNCMFFALSEQVDLIKGIQMSHDELRRTIVQHLRENPRLPNGTELFHFVHGYSSWDAYLTCMMVDGTWGDHVILHGAANFFQTCIHVISSLPHCHDVMICPEYDVTGSNRLVLGHVDELHYVSLIPYSSDLRHPSSLHFGLLSFLLVLSAIFFHFYLNRCA</sequence>
<accession>A0ABN8RWE4</accession>
<protein>
    <recommendedName>
        <fullName evidence="3">OTU domain-containing protein</fullName>
    </recommendedName>
</protein>
<evidence type="ECO:0000313" key="5">
    <source>
        <dbReference type="Proteomes" id="UP001159405"/>
    </source>
</evidence>
<feature type="transmembrane region" description="Helical" evidence="2">
    <location>
        <begin position="1524"/>
        <end position="1544"/>
    </location>
</feature>
<comment type="caution">
    <text evidence="4">The sequence shown here is derived from an EMBL/GenBank/DDBJ whole genome shotgun (WGS) entry which is preliminary data.</text>
</comment>
<dbReference type="Pfam" id="PF02338">
    <property type="entry name" value="OTU"/>
    <property type="match status" value="2"/>
</dbReference>
<dbReference type="SUPFAM" id="SSF53756">
    <property type="entry name" value="UDP-Glycosyltransferase/glycogen phosphorylase"/>
    <property type="match status" value="1"/>
</dbReference>
<evidence type="ECO:0000313" key="4">
    <source>
        <dbReference type="EMBL" id="CAH3181788.1"/>
    </source>
</evidence>
<dbReference type="Gene3D" id="3.40.50.300">
    <property type="entry name" value="P-loop containing nucleotide triphosphate hydrolases"/>
    <property type="match status" value="1"/>
</dbReference>
<keyword evidence="5" id="KW-1185">Reference proteome</keyword>
<evidence type="ECO:0000256" key="1">
    <source>
        <dbReference type="SAM" id="MobiDB-lite"/>
    </source>
</evidence>
<dbReference type="EMBL" id="CALNXK010000306">
    <property type="protein sequence ID" value="CAH3181788.1"/>
    <property type="molecule type" value="Genomic_DNA"/>
</dbReference>
<keyword evidence="2" id="KW-0812">Transmembrane</keyword>
<feature type="domain" description="OTU" evidence="3">
    <location>
        <begin position="1379"/>
        <end position="1514"/>
    </location>
</feature>
<dbReference type="InterPro" id="IPR036388">
    <property type="entry name" value="WH-like_DNA-bd_sf"/>
</dbReference>
<keyword evidence="2" id="KW-1133">Transmembrane helix</keyword>
<feature type="compositionally biased region" description="Basic and acidic residues" evidence="1">
    <location>
        <begin position="1244"/>
        <end position="1261"/>
    </location>
</feature>
<dbReference type="InterPro" id="IPR003323">
    <property type="entry name" value="OTU_dom"/>
</dbReference>
<dbReference type="InterPro" id="IPR027417">
    <property type="entry name" value="P-loop_NTPase"/>
</dbReference>
<dbReference type="Gene3D" id="3.30.70.1390">
    <property type="entry name" value="ROC domain from the Parkinson's disease-associated leucine-rich repeat kinase 2"/>
    <property type="match status" value="1"/>
</dbReference>
<dbReference type="Gene3D" id="3.90.70.80">
    <property type="match status" value="2"/>
</dbReference>
<dbReference type="InterPro" id="IPR038765">
    <property type="entry name" value="Papain-like_cys_pep_sf"/>
</dbReference>
<dbReference type="PROSITE" id="PS50802">
    <property type="entry name" value="OTU"/>
    <property type="match status" value="2"/>
</dbReference>
<dbReference type="PANTHER" id="PTHR12419:SF11">
    <property type="entry name" value="OTU DOMAIN-CONTAINING PROTEIN DDB_G0284757"/>
    <property type="match status" value="1"/>
</dbReference>